<keyword evidence="9" id="KW-1185">Reference proteome</keyword>
<feature type="transmembrane region" description="Helical" evidence="7">
    <location>
        <begin position="174"/>
        <end position="199"/>
    </location>
</feature>
<evidence type="ECO:0000256" key="6">
    <source>
        <dbReference type="ARBA" id="ARBA00023136"/>
    </source>
</evidence>
<dbReference type="Proteomes" id="UP001500897">
    <property type="component" value="Unassembled WGS sequence"/>
</dbReference>
<evidence type="ECO:0000256" key="4">
    <source>
        <dbReference type="ARBA" id="ARBA00022692"/>
    </source>
</evidence>
<dbReference type="RefSeq" id="WP_344555433.1">
    <property type="nucleotide sequence ID" value="NZ_BAAANS010000041.1"/>
</dbReference>
<feature type="transmembrane region" description="Helical" evidence="7">
    <location>
        <begin position="394"/>
        <end position="411"/>
    </location>
</feature>
<comment type="caution">
    <text evidence="8">The sequence shown here is derived from an EMBL/GenBank/DDBJ whole genome shotgun (WGS) entry which is preliminary data.</text>
</comment>
<evidence type="ECO:0000256" key="1">
    <source>
        <dbReference type="ARBA" id="ARBA00004651"/>
    </source>
</evidence>
<dbReference type="SUPFAM" id="SSF103473">
    <property type="entry name" value="MFS general substrate transporter"/>
    <property type="match status" value="1"/>
</dbReference>
<organism evidence="8 9">
    <name type="scientific">Kitasatospora saccharophila</name>
    <dbReference type="NCBI Taxonomy" id="407973"/>
    <lineage>
        <taxon>Bacteria</taxon>
        <taxon>Bacillati</taxon>
        <taxon>Actinomycetota</taxon>
        <taxon>Actinomycetes</taxon>
        <taxon>Kitasatosporales</taxon>
        <taxon>Streptomycetaceae</taxon>
        <taxon>Kitasatospora</taxon>
    </lineage>
</organism>
<evidence type="ECO:0000256" key="7">
    <source>
        <dbReference type="SAM" id="Phobius"/>
    </source>
</evidence>
<keyword evidence="5 7" id="KW-1133">Transmembrane helix</keyword>
<keyword evidence="3" id="KW-1003">Cell membrane</keyword>
<proteinExistence type="predicted"/>
<keyword evidence="6 7" id="KW-0472">Membrane</keyword>
<dbReference type="Gene3D" id="1.20.1250.20">
    <property type="entry name" value="MFS general substrate transporter like domains"/>
    <property type="match status" value="1"/>
</dbReference>
<feature type="transmembrane region" description="Helical" evidence="7">
    <location>
        <begin position="68"/>
        <end position="87"/>
    </location>
</feature>
<feature type="transmembrane region" description="Helical" evidence="7">
    <location>
        <begin position="326"/>
        <end position="346"/>
    </location>
</feature>
<evidence type="ECO:0000256" key="5">
    <source>
        <dbReference type="ARBA" id="ARBA00022989"/>
    </source>
</evidence>
<evidence type="ECO:0000313" key="9">
    <source>
        <dbReference type="Proteomes" id="UP001500897"/>
    </source>
</evidence>
<dbReference type="CDD" id="cd06173">
    <property type="entry name" value="MFS_MefA_like"/>
    <property type="match status" value="1"/>
</dbReference>
<feature type="transmembrane region" description="Helical" evidence="7">
    <location>
        <begin position="367"/>
        <end position="388"/>
    </location>
</feature>
<dbReference type="Pfam" id="PF05977">
    <property type="entry name" value="MFS_3"/>
    <property type="match status" value="1"/>
</dbReference>
<feature type="transmembrane region" description="Helical" evidence="7">
    <location>
        <begin position="267"/>
        <end position="290"/>
    </location>
</feature>
<reference evidence="9" key="1">
    <citation type="journal article" date="2019" name="Int. J. Syst. Evol. Microbiol.">
        <title>The Global Catalogue of Microorganisms (GCM) 10K type strain sequencing project: providing services to taxonomists for standard genome sequencing and annotation.</title>
        <authorList>
            <consortium name="The Broad Institute Genomics Platform"/>
            <consortium name="The Broad Institute Genome Sequencing Center for Infectious Disease"/>
            <person name="Wu L."/>
            <person name="Ma J."/>
        </authorList>
    </citation>
    <scope>NUCLEOTIDE SEQUENCE [LARGE SCALE GENOMIC DNA]</scope>
    <source>
        <strain evidence="9">JCM 14559</strain>
    </source>
</reference>
<dbReference type="InterPro" id="IPR036259">
    <property type="entry name" value="MFS_trans_sf"/>
</dbReference>
<dbReference type="PANTHER" id="PTHR23513:SF6">
    <property type="entry name" value="MAJOR FACILITATOR SUPERFAMILY ASSOCIATED DOMAIN-CONTAINING PROTEIN"/>
    <property type="match status" value="1"/>
</dbReference>
<sequence>MSTTGTTSTDRPLRAPATAPASSFWRYWTATTVSGLGDAVTAVALPLTAVTVLHASGFQVGLVTAAGYVAWLVIGLPAGVLVQRLPLRGTQIAMDLLRAAAIASVPLAAAFGVLGLPHLVAAALVVSFASVVFDVGNSTFLPAVVPPGQLTARNSLTSATHAANQLAGPSLGGLLVQLLGAATALVTDAVSFLCSAALLRTLPRAAAERPAPNGDRPSFRAQIREGWRYATRHPVVGPCLAEATACNFVCGALMAVVPVFLVRAVHAPAGLVGVLMAAEGAGSLVGAAFTPRLAARFGTARTLVIGSLFGVLTAPLMALAPGGAGLLLFALGNAGFGASVVVLSILTRTYRQTTTPAALLPRVMATVRFVSWGAIPVGALAAGGAASFWGPRTALALACALTVLSPVLLLSSRLRGARDLTDLAA</sequence>
<protein>
    <submittedName>
        <fullName evidence="8">MFS transporter</fullName>
    </submittedName>
</protein>
<feature type="transmembrane region" description="Helical" evidence="7">
    <location>
        <begin position="302"/>
        <end position="320"/>
    </location>
</feature>
<keyword evidence="4 7" id="KW-0812">Transmembrane</keyword>
<name>A0ABP5J6U6_9ACTN</name>
<evidence type="ECO:0000313" key="8">
    <source>
        <dbReference type="EMBL" id="GAA2111586.1"/>
    </source>
</evidence>
<comment type="subcellular location">
    <subcellularLocation>
        <location evidence="1">Cell membrane</location>
        <topology evidence="1">Multi-pass membrane protein</topology>
    </subcellularLocation>
</comment>
<evidence type="ECO:0000256" key="3">
    <source>
        <dbReference type="ARBA" id="ARBA00022475"/>
    </source>
</evidence>
<dbReference type="InterPro" id="IPR010290">
    <property type="entry name" value="TM_effector"/>
</dbReference>
<feature type="transmembrane region" description="Helical" evidence="7">
    <location>
        <begin position="239"/>
        <end position="261"/>
    </location>
</feature>
<dbReference type="EMBL" id="BAAANS010000041">
    <property type="protein sequence ID" value="GAA2111586.1"/>
    <property type="molecule type" value="Genomic_DNA"/>
</dbReference>
<keyword evidence="2" id="KW-0813">Transport</keyword>
<dbReference type="PANTHER" id="PTHR23513">
    <property type="entry name" value="INTEGRAL MEMBRANE EFFLUX PROTEIN-RELATED"/>
    <property type="match status" value="1"/>
</dbReference>
<gene>
    <name evidence="8" type="ORF">GCM10009759_53730</name>
</gene>
<feature type="transmembrane region" description="Helical" evidence="7">
    <location>
        <begin position="99"/>
        <end position="132"/>
    </location>
</feature>
<accession>A0ABP5J6U6</accession>
<evidence type="ECO:0000256" key="2">
    <source>
        <dbReference type="ARBA" id="ARBA00022448"/>
    </source>
</evidence>